<accession>A0ABZ2FCA5</accession>
<dbReference type="RefSeq" id="WP_338537647.1">
    <property type="nucleotide sequence ID" value="NZ_CP104874.1"/>
</dbReference>
<dbReference type="Gene3D" id="3.20.20.140">
    <property type="entry name" value="Metal-dependent hydrolases"/>
    <property type="match status" value="1"/>
</dbReference>
<dbReference type="Proteomes" id="UP001381003">
    <property type="component" value="Chromosome"/>
</dbReference>
<keyword evidence="2" id="KW-0479">Metal-binding</keyword>
<keyword evidence="3 5" id="KW-0378">Hydrolase</keyword>
<dbReference type="SUPFAM" id="SSF51338">
    <property type="entry name" value="Composite domain of metallo-dependent hydrolases"/>
    <property type="match status" value="1"/>
</dbReference>
<name>A0ABZ2FCA5_9MICO</name>
<gene>
    <name evidence="7" type="primary">nagA</name>
    <name evidence="7" type="ORF">N5P18_10695</name>
</gene>
<dbReference type="InterPro" id="IPR003764">
    <property type="entry name" value="GlcNAc_6-P_deAcase"/>
</dbReference>
<keyword evidence="8" id="KW-1185">Reference proteome</keyword>
<evidence type="ECO:0000313" key="7">
    <source>
        <dbReference type="EMBL" id="WWF04163.1"/>
    </source>
</evidence>
<dbReference type="PANTHER" id="PTHR11113">
    <property type="entry name" value="N-ACETYLGLUCOSAMINE-6-PHOSPHATE DEACETYLASE"/>
    <property type="match status" value="1"/>
</dbReference>
<protein>
    <submittedName>
        <fullName evidence="7">N-acetylglucosamine-6-phosphate deacetylase</fullName>
        <ecNumber evidence="7">3.5.1.25</ecNumber>
    </submittedName>
</protein>
<dbReference type="EC" id="3.5.1.25" evidence="7"/>
<feature type="domain" description="Amidohydrolase-related" evidence="6">
    <location>
        <begin position="47"/>
        <end position="367"/>
    </location>
</feature>
<evidence type="ECO:0000256" key="3">
    <source>
        <dbReference type="ARBA" id="ARBA00022801"/>
    </source>
</evidence>
<evidence type="ECO:0000256" key="5">
    <source>
        <dbReference type="PIRNR" id="PIRNR038994"/>
    </source>
</evidence>
<dbReference type="SUPFAM" id="SSF51556">
    <property type="entry name" value="Metallo-dependent hydrolases"/>
    <property type="match status" value="1"/>
</dbReference>
<dbReference type="NCBIfam" id="TIGR00221">
    <property type="entry name" value="nagA"/>
    <property type="match status" value="1"/>
</dbReference>
<comment type="similarity">
    <text evidence="1 5">Belongs to the metallo-dependent hydrolases superfamily. NagA family.</text>
</comment>
<dbReference type="Pfam" id="PF01979">
    <property type="entry name" value="Amidohydro_1"/>
    <property type="match status" value="1"/>
</dbReference>
<evidence type="ECO:0000256" key="4">
    <source>
        <dbReference type="ARBA" id="ARBA00023277"/>
    </source>
</evidence>
<dbReference type="GO" id="GO:0008448">
    <property type="term" value="F:N-acetylglucosamine-6-phosphate deacetylase activity"/>
    <property type="evidence" value="ECO:0007669"/>
    <property type="project" value="UniProtKB-EC"/>
</dbReference>
<dbReference type="InterPro" id="IPR006680">
    <property type="entry name" value="Amidohydro-rel"/>
</dbReference>
<dbReference type="Gene3D" id="2.30.40.10">
    <property type="entry name" value="Urease, subunit C, domain 1"/>
    <property type="match status" value="1"/>
</dbReference>
<evidence type="ECO:0000256" key="2">
    <source>
        <dbReference type="ARBA" id="ARBA00022723"/>
    </source>
</evidence>
<organism evidence="7 8">
    <name type="scientific">Janibacter terrae</name>
    <dbReference type="NCBI Taxonomy" id="103817"/>
    <lineage>
        <taxon>Bacteria</taxon>
        <taxon>Bacillati</taxon>
        <taxon>Actinomycetota</taxon>
        <taxon>Actinomycetes</taxon>
        <taxon>Micrococcales</taxon>
        <taxon>Intrasporangiaceae</taxon>
        <taxon>Janibacter</taxon>
    </lineage>
</organism>
<dbReference type="EMBL" id="CP104874">
    <property type="protein sequence ID" value="WWF04163.1"/>
    <property type="molecule type" value="Genomic_DNA"/>
</dbReference>
<proteinExistence type="inferred from homology"/>
<evidence type="ECO:0000313" key="8">
    <source>
        <dbReference type="Proteomes" id="UP001381003"/>
    </source>
</evidence>
<evidence type="ECO:0000259" key="6">
    <source>
        <dbReference type="Pfam" id="PF01979"/>
    </source>
</evidence>
<evidence type="ECO:0000256" key="1">
    <source>
        <dbReference type="ARBA" id="ARBA00010716"/>
    </source>
</evidence>
<dbReference type="PANTHER" id="PTHR11113:SF14">
    <property type="entry name" value="N-ACETYLGLUCOSAMINE-6-PHOSPHATE DEACETYLASE"/>
    <property type="match status" value="1"/>
</dbReference>
<sequence>MILAADRVLAPGRTLAPGWVRVAGDRIVGTGEGGPPSPAEVVLPGTLAPGFVDTHCHGGGGASFTVGDADEAATVAAAHLRHGTTSLVASLVTDEVAALDRSMRGLRDLVTDGLLAGLHLEGPWLARDFCGAHEPALLRPPSPEDVEQLLAAGGDALRMVTLAPELDGGLDAVRRVVGAGAVAAVGHTDATWEQTRAAIDAGASTATHLYNQVRGLHHRRPGPIAALLQDERVSVELISDGVHVHPAMLRLALGAAPGRIVLVTDAMGAAAAADGDYHLGPIHVQVRDGVARTPSGAIAGSTLTMAAAVRHSVASGFTLEQAVDAATRAPAAALGLGDVGRIEAGARADLVVLDETLEVTAVMRSGSWTTGP</sequence>
<keyword evidence="4 5" id="KW-0119">Carbohydrate metabolism</keyword>
<reference evidence="7 8" key="1">
    <citation type="submission" date="2022-09" db="EMBL/GenBank/DDBJ databases">
        <title>Complete genome sequence of Janibacter terrae strain COS04-44, PCL-degrading bacteria isolated from oil spilled coast.</title>
        <authorList>
            <person name="Park H."/>
            <person name="Kim J.Y."/>
            <person name="An S.H."/>
            <person name="Lee C.M."/>
            <person name="Weon H.-Y."/>
        </authorList>
    </citation>
    <scope>NUCLEOTIDE SEQUENCE [LARGE SCALE GENOMIC DNA]</scope>
    <source>
        <strain evidence="7 8">COS04-44</strain>
    </source>
</reference>
<dbReference type="InterPro" id="IPR011059">
    <property type="entry name" value="Metal-dep_hydrolase_composite"/>
</dbReference>
<dbReference type="InterPro" id="IPR032466">
    <property type="entry name" value="Metal_Hydrolase"/>
</dbReference>
<dbReference type="PIRSF" id="PIRSF038994">
    <property type="entry name" value="NagA"/>
    <property type="match status" value="1"/>
</dbReference>